<accession>A0A1F5LNM4</accession>
<dbReference type="Proteomes" id="UP000177622">
    <property type="component" value="Unassembled WGS sequence"/>
</dbReference>
<keyword evidence="3" id="KW-1185">Reference proteome</keyword>
<dbReference type="GeneID" id="34574777"/>
<name>A0A1F5LNM4_PENAI</name>
<comment type="caution">
    <text evidence="2">The sequence shown here is derived from an EMBL/GenBank/DDBJ whole genome shotgun (WGS) entry which is preliminary data.</text>
</comment>
<evidence type="ECO:0000313" key="2">
    <source>
        <dbReference type="EMBL" id="OGE54814.1"/>
    </source>
</evidence>
<dbReference type="RefSeq" id="XP_022490245.1">
    <property type="nucleotide sequence ID" value="XM_022630043.1"/>
</dbReference>
<proteinExistence type="predicted"/>
<organism evidence="2 3">
    <name type="scientific">Penicillium arizonense</name>
    <dbReference type="NCBI Taxonomy" id="1835702"/>
    <lineage>
        <taxon>Eukaryota</taxon>
        <taxon>Fungi</taxon>
        <taxon>Dikarya</taxon>
        <taxon>Ascomycota</taxon>
        <taxon>Pezizomycotina</taxon>
        <taxon>Eurotiomycetes</taxon>
        <taxon>Eurotiomycetidae</taxon>
        <taxon>Eurotiales</taxon>
        <taxon>Aspergillaceae</taxon>
        <taxon>Penicillium</taxon>
    </lineage>
</organism>
<dbReference type="OrthoDB" id="4239508at2759"/>
<protein>
    <submittedName>
        <fullName evidence="2">Uncharacterized protein</fullName>
    </submittedName>
</protein>
<dbReference type="EMBL" id="LXJU01000005">
    <property type="protein sequence ID" value="OGE54814.1"/>
    <property type="molecule type" value="Genomic_DNA"/>
</dbReference>
<sequence>MTLVSDLAAASAHVHDSAKLSSGDYDRRLRELVEYLRRLLSTKALDTLANDESILDRFDPAKDSIPYLFILRLQIQTAQATTGEAIPTKIQPSATPSYEAD</sequence>
<dbReference type="AlphaFoldDB" id="A0A1F5LNM4"/>
<gene>
    <name evidence="2" type="ORF">PENARI_c005G11326</name>
</gene>
<reference evidence="2 3" key="1">
    <citation type="journal article" date="2016" name="Sci. Rep.">
        <title>Penicillium arizonense, a new, genome sequenced fungal species, reveals a high chemical diversity in secreted metabolites.</title>
        <authorList>
            <person name="Grijseels S."/>
            <person name="Nielsen J.C."/>
            <person name="Randelovic M."/>
            <person name="Nielsen J."/>
            <person name="Nielsen K.F."/>
            <person name="Workman M."/>
            <person name="Frisvad J.C."/>
        </authorList>
    </citation>
    <scope>NUCLEOTIDE SEQUENCE [LARGE SCALE GENOMIC DNA]</scope>
    <source>
        <strain evidence="2 3">CBS 141311</strain>
    </source>
</reference>
<evidence type="ECO:0000256" key="1">
    <source>
        <dbReference type="SAM" id="MobiDB-lite"/>
    </source>
</evidence>
<evidence type="ECO:0000313" key="3">
    <source>
        <dbReference type="Proteomes" id="UP000177622"/>
    </source>
</evidence>
<dbReference type="STRING" id="1835702.A0A1F5LNM4"/>
<feature type="compositionally biased region" description="Polar residues" evidence="1">
    <location>
        <begin position="90"/>
        <end position="101"/>
    </location>
</feature>
<feature type="region of interest" description="Disordered" evidence="1">
    <location>
        <begin position="81"/>
        <end position="101"/>
    </location>
</feature>